<dbReference type="InterPro" id="IPR041698">
    <property type="entry name" value="Methyltransf_25"/>
</dbReference>
<dbReference type="GO" id="GO:0008168">
    <property type="term" value="F:methyltransferase activity"/>
    <property type="evidence" value="ECO:0007669"/>
    <property type="project" value="UniProtKB-KW"/>
</dbReference>
<evidence type="ECO:0000256" key="2">
    <source>
        <dbReference type="ARBA" id="ARBA00022679"/>
    </source>
</evidence>
<dbReference type="Proteomes" id="UP001147700">
    <property type="component" value="Unassembled WGS sequence"/>
</dbReference>
<reference evidence="5" key="1">
    <citation type="submission" date="2022-10" db="EMBL/GenBank/DDBJ databases">
        <title>The WGS of Solirubrobacter sp. CPCC 204708.</title>
        <authorList>
            <person name="Jiang Z."/>
        </authorList>
    </citation>
    <scope>NUCLEOTIDE SEQUENCE</scope>
    <source>
        <strain evidence="5">CPCC 204708</strain>
    </source>
</reference>
<evidence type="ECO:0000259" key="4">
    <source>
        <dbReference type="Pfam" id="PF13649"/>
    </source>
</evidence>
<dbReference type="EMBL" id="JAPCID010000014">
    <property type="protein sequence ID" value="MDA0138275.1"/>
    <property type="molecule type" value="Genomic_DNA"/>
</dbReference>
<evidence type="ECO:0000256" key="1">
    <source>
        <dbReference type="ARBA" id="ARBA00022603"/>
    </source>
</evidence>
<dbReference type="SUPFAM" id="SSF53335">
    <property type="entry name" value="S-adenosyl-L-methionine-dependent methyltransferases"/>
    <property type="match status" value="1"/>
</dbReference>
<dbReference type="GO" id="GO:0032259">
    <property type="term" value="P:methylation"/>
    <property type="evidence" value="ECO:0007669"/>
    <property type="project" value="UniProtKB-KW"/>
</dbReference>
<protein>
    <submittedName>
        <fullName evidence="5">Class I SAM-dependent methyltransferase</fullName>
    </submittedName>
</protein>
<comment type="caution">
    <text evidence="5">The sequence shown here is derived from an EMBL/GenBank/DDBJ whole genome shotgun (WGS) entry which is preliminary data.</text>
</comment>
<accession>A0ABT4RIG1</accession>
<keyword evidence="2" id="KW-0808">Transferase</keyword>
<name>A0ABT4RIG1_9ACTN</name>
<dbReference type="PANTHER" id="PTHR43464:SF19">
    <property type="entry name" value="UBIQUINONE BIOSYNTHESIS O-METHYLTRANSFERASE, MITOCHONDRIAL"/>
    <property type="match status" value="1"/>
</dbReference>
<evidence type="ECO:0000313" key="5">
    <source>
        <dbReference type="EMBL" id="MDA0138275.1"/>
    </source>
</evidence>
<keyword evidence="3" id="KW-0949">S-adenosyl-L-methionine</keyword>
<dbReference type="Gene3D" id="3.40.50.150">
    <property type="entry name" value="Vaccinia Virus protein VP39"/>
    <property type="match status" value="1"/>
</dbReference>
<proteinExistence type="predicted"/>
<keyword evidence="6" id="KW-1185">Reference proteome</keyword>
<organism evidence="5 6">
    <name type="scientific">Solirubrobacter deserti</name>
    <dbReference type="NCBI Taxonomy" id="2282478"/>
    <lineage>
        <taxon>Bacteria</taxon>
        <taxon>Bacillati</taxon>
        <taxon>Actinomycetota</taxon>
        <taxon>Thermoleophilia</taxon>
        <taxon>Solirubrobacterales</taxon>
        <taxon>Solirubrobacteraceae</taxon>
        <taxon>Solirubrobacter</taxon>
    </lineage>
</organism>
<evidence type="ECO:0000313" key="6">
    <source>
        <dbReference type="Proteomes" id="UP001147700"/>
    </source>
</evidence>
<keyword evidence="1 5" id="KW-0489">Methyltransferase</keyword>
<dbReference type="PANTHER" id="PTHR43464">
    <property type="entry name" value="METHYLTRANSFERASE"/>
    <property type="match status" value="1"/>
</dbReference>
<dbReference type="InterPro" id="IPR029063">
    <property type="entry name" value="SAM-dependent_MTases_sf"/>
</dbReference>
<feature type="domain" description="Methyltransferase" evidence="4">
    <location>
        <begin position="40"/>
        <end position="121"/>
    </location>
</feature>
<sequence>MQKERWKGAGGNAWVELQALTDRVMTGFVPPLVDGLSGTVLDVGCGTGATTVAAAQRAERVVGVDISEPMIAAARKRAPDLEFLAADAQTHTFERFDWVISRFGVMFFDDPVAAFANLRRAGARLRCIVWRTAEENPFMTAAERAAKPLLPDLPPRDPHAGQFAFGDPERVRRILTEAGWDDVQLDELDVECAMPASALEGYFTRIGPVGIALGGIEDEALRARVIETVRPAFAPFVHDDEVRYTAACWLVQAR</sequence>
<dbReference type="CDD" id="cd02440">
    <property type="entry name" value="AdoMet_MTases"/>
    <property type="match status" value="1"/>
</dbReference>
<dbReference type="Pfam" id="PF13649">
    <property type="entry name" value="Methyltransf_25"/>
    <property type="match status" value="1"/>
</dbReference>
<evidence type="ECO:0000256" key="3">
    <source>
        <dbReference type="ARBA" id="ARBA00022691"/>
    </source>
</evidence>
<dbReference type="RefSeq" id="WP_202956506.1">
    <property type="nucleotide sequence ID" value="NZ_JAPCID010000014.1"/>
</dbReference>
<gene>
    <name evidence="5" type="ORF">OJ962_12265</name>
</gene>